<evidence type="ECO:0000256" key="2">
    <source>
        <dbReference type="ARBA" id="ARBA00022448"/>
    </source>
</evidence>
<reference evidence="6" key="1">
    <citation type="submission" date="2022-10" db="EMBL/GenBank/DDBJ databases">
        <title>Hoeflea sp. G2-23, isolated from marine algae.</title>
        <authorList>
            <person name="Kristyanto S."/>
            <person name="Kim J.M."/>
            <person name="Jeon C.O."/>
        </authorList>
    </citation>
    <scope>NUCLEOTIDE SEQUENCE</scope>
    <source>
        <strain evidence="6">G2-23</strain>
    </source>
</reference>
<evidence type="ECO:0000256" key="1">
    <source>
        <dbReference type="ARBA" id="ARBA00005417"/>
    </source>
</evidence>
<keyword evidence="3" id="KW-0547">Nucleotide-binding</keyword>
<evidence type="ECO:0000256" key="3">
    <source>
        <dbReference type="ARBA" id="ARBA00022741"/>
    </source>
</evidence>
<dbReference type="PROSITE" id="PS00211">
    <property type="entry name" value="ABC_TRANSPORTER_1"/>
    <property type="match status" value="1"/>
</dbReference>
<keyword evidence="2" id="KW-0813">Transport</keyword>
<dbReference type="Proteomes" id="UP001073227">
    <property type="component" value="Unassembled WGS sequence"/>
</dbReference>
<dbReference type="PROSITE" id="PS50893">
    <property type="entry name" value="ABC_TRANSPORTER_2"/>
    <property type="match status" value="1"/>
</dbReference>
<dbReference type="Pfam" id="PF00005">
    <property type="entry name" value="ABC_tran"/>
    <property type="match status" value="1"/>
</dbReference>
<organism evidence="6 7">
    <name type="scientific">Hoeflea algicola</name>
    <dbReference type="NCBI Taxonomy" id="2983763"/>
    <lineage>
        <taxon>Bacteria</taxon>
        <taxon>Pseudomonadati</taxon>
        <taxon>Pseudomonadota</taxon>
        <taxon>Alphaproteobacteria</taxon>
        <taxon>Hyphomicrobiales</taxon>
        <taxon>Rhizobiaceae</taxon>
        <taxon>Hoeflea</taxon>
    </lineage>
</organism>
<dbReference type="PANTHER" id="PTHR45772">
    <property type="entry name" value="CONSERVED COMPONENT OF ABC TRANSPORTER FOR NATURAL AMINO ACIDS-RELATED"/>
    <property type="match status" value="1"/>
</dbReference>
<comment type="similarity">
    <text evidence="1">Belongs to the ABC transporter superfamily.</text>
</comment>
<protein>
    <submittedName>
        <fullName evidence="6">ABC transporter ATP-binding protein</fullName>
    </submittedName>
</protein>
<evidence type="ECO:0000313" key="6">
    <source>
        <dbReference type="EMBL" id="MCY0150077.1"/>
    </source>
</evidence>
<feature type="domain" description="ABC transporter" evidence="5">
    <location>
        <begin position="10"/>
        <end position="257"/>
    </location>
</feature>
<dbReference type="EMBL" id="JAOVZR010000001">
    <property type="protein sequence ID" value="MCY0150077.1"/>
    <property type="molecule type" value="Genomic_DNA"/>
</dbReference>
<comment type="caution">
    <text evidence="6">The sequence shown here is derived from an EMBL/GenBank/DDBJ whole genome shotgun (WGS) entry which is preliminary data.</text>
</comment>
<proteinExistence type="inferred from homology"/>
<dbReference type="RefSeq" id="WP_267655514.1">
    <property type="nucleotide sequence ID" value="NZ_JAOVZR010000001.1"/>
</dbReference>
<sequence length="264" mass="28542">MTDTSGQTIHELKNVVKKFGGVTAVNNLSMSIAKGTVHGLIGPNGAGKTTVINLITGLFDVSGGTILFNGTRTDTLEPHQIAGLGISRTYQNVRLFSGMSVLEQVLTGCYLGRGTNLFASFLGTSDARRKWKTSRQTAMHLLERVGMADRADELAETLSYGEQRRIEIARALGSDPKLLLLDEPTAGMNHSEASDIGKLVHELRDSGLTILMVEHNISLVTEFCESCTVINFGQLLAEGTPRACIDNPDVQIAYFGKKRDAHGH</sequence>
<dbReference type="CDD" id="cd03219">
    <property type="entry name" value="ABC_Mj1267_LivG_branched"/>
    <property type="match status" value="1"/>
</dbReference>
<gene>
    <name evidence="6" type="ORF">OEG84_20815</name>
</gene>
<name>A0ABT3ZE62_9HYPH</name>
<accession>A0ABT3ZE62</accession>
<dbReference type="PANTHER" id="PTHR45772:SF7">
    <property type="entry name" value="AMINO ACID ABC TRANSPORTER ATP-BINDING PROTEIN"/>
    <property type="match status" value="1"/>
</dbReference>
<dbReference type="GO" id="GO:0005524">
    <property type="term" value="F:ATP binding"/>
    <property type="evidence" value="ECO:0007669"/>
    <property type="project" value="UniProtKB-KW"/>
</dbReference>
<evidence type="ECO:0000313" key="7">
    <source>
        <dbReference type="Proteomes" id="UP001073227"/>
    </source>
</evidence>
<evidence type="ECO:0000256" key="4">
    <source>
        <dbReference type="ARBA" id="ARBA00022840"/>
    </source>
</evidence>
<keyword evidence="7" id="KW-1185">Reference proteome</keyword>
<dbReference type="InterPro" id="IPR051120">
    <property type="entry name" value="ABC_AA/LPS_Transport"/>
</dbReference>
<evidence type="ECO:0000259" key="5">
    <source>
        <dbReference type="PROSITE" id="PS50893"/>
    </source>
</evidence>
<keyword evidence="4 6" id="KW-0067">ATP-binding</keyword>
<dbReference type="InterPro" id="IPR003593">
    <property type="entry name" value="AAA+_ATPase"/>
</dbReference>
<dbReference type="InterPro" id="IPR017871">
    <property type="entry name" value="ABC_transporter-like_CS"/>
</dbReference>
<dbReference type="InterPro" id="IPR003439">
    <property type="entry name" value="ABC_transporter-like_ATP-bd"/>
</dbReference>
<dbReference type="SUPFAM" id="SSF52540">
    <property type="entry name" value="P-loop containing nucleoside triphosphate hydrolases"/>
    <property type="match status" value="1"/>
</dbReference>
<dbReference type="Gene3D" id="3.40.50.300">
    <property type="entry name" value="P-loop containing nucleotide triphosphate hydrolases"/>
    <property type="match status" value="1"/>
</dbReference>
<dbReference type="InterPro" id="IPR027417">
    <property type="entry name" value="P-loop_NTPase"/>
</dbReference>
<dbReference type="SMART" id="SM00382">
    <property type="entry name" value="AAA"/>
    <property type="match status" value="1"/>
</dbReference>